<evidence type="ECO:0000313" key="3">
    <source>
        <dbReference type="Proteomes" id="UP000623467"/>
    </source>
</evidence>
<dbReference type="Proteomes" id="UP000623467">
    <property type="component" value="Unassembled WGS sequence"/>
</dbReference>
<dbReference type="Pfam" id="PF03134">
    <property type="entry name" value="TB2_DP1_HVA22"/>
    <property type="match status" value="1"/>
</dbReference>
<evidence type="ECO:0000256" key="1">
    <source>
        <dbReference type="SAM" id="Phobius"/>
    </source>
</evidence>
<accession>A0A8H6YUA6</accession>
<evidence type="ECO:0000313" key="2">
    <source>
        <dbReference type="EMBL" id="KAF7366473.1"/>
    </source>
</evidence>
<sequence length="299" mass="33105">MAEGAILTCVNNLTHWDVLWRAINGGGWAGNCGRDDRAIKTPYTPETLINSRLRQHAYPIPLALASSAAAFLYLGYASYDTFSKRPASEEDLERWLMYCPSEYVVKAECVAEWTISLYYLLKTLFLLYFALRRTRGLTYIYSLQQTFFRGHEVQNDSRLAQLRAHFYTFLQQLQLLTLGRRWSGSKPSSSVVGKLWRSYGPGIMASAAVFLRPPTPAPARQQVNLNSSAAFPESTASIFSHGSADATQSILERRRALRDQQPRAPHVHASPHAAPGPALALLALPALAPSAPLTPNASP</sequence>
<keyword evidence="3" id="KW-1185">Reference proteome</keyword>
<dbReference type="InterPro" id="IPR004345">
    <property type="entry name" value="TB2_DP1_HVA22"/>
</dbReference>
<keyword evidence="1" id="KW-0472">Membrane</keyword>
<proteinExistence type="predicted"/>
<gene>
    <name evidence="2" type="ORF">MSAN_00904300</name>
</gene>
<feature type="transmembrane region" description="Helical" evidence="1">
    <location>
        <begin position="113"/>
        <end position="131"/>
    </location>
</feature>
<dbReference type="EMBL" id="JACAZH010000006">
    <property type="protein sequence ID" value="KAF7366473.1"/>
    <property type="molecule type" value="Genomic_DNA"/>
</dbReference>
<dbReference type="OrthoDB" id="434647at2759"/>
<keyword evidence="1" id="KW-1133">Transmembrane helix</keyword>
<reference evidence="2" key="1">
    <citation type="submission" date="2020-05" db="EMBL/GenBank/DDBJ databases">
        <title>Mycena genomes resolve the evolution of fungal bioluminescence.</title>
        <authorList>
            <person name="Tsai I.J."/>
        </authorList>
    </citation>
    <scope>NUCLEOTIDE SEQUENCE</scope>
    <source>
        <strain evidence="2">160909Yilan</strain>
    </source>
</reference>
<protein>
    <submittedName>
        <fullName evidence="2">Protein YOP1</fullName>
    </submittedName>
</protein>
<dbReference type="AlphaFoldDB" id="A0A8H6YUA6"/>
<name>A0A8H6YUA6_9AGAR</name>
<keyword evidence="1" id="KW-0812">Transmembrane</keyword>
<feature type="transmembrane region" description="Helical" evidence="1">
    <location>
        <begin position="57"/>
        <end position="76"/>
    </location>
</feature>
<comment type="caution">
    <text evidence="2">The sequence shown here is derived from an EMBL/GenBank/DDBJ whole genome shotgun (WGS) entry which is preliminary data.</text>
</comment>
<organism evidence="2 3">
    <name type="scientific">Mycena sanguinolenta</name>
    <dbReference type="NCBI Taxonomy" id="230812"/>
    <lineage>
        <taxon>Eukaryota</taxon>
        <taxon>Fungi</taxon>
        <taxon>Dikarya</taxon>
        <taxon>Basidiomycota</taxon>
        <taxon>Agaricomycotina</taxon>
        <taxon>Agaricomycetes</taxon>
        <taxon>Agaricomycetidae</taxon>
        <taxon>Agaricales</taxon>
        <taxon>Marasmiineae</taxon>
        <taxon>Mycenaceae</taxon>
        <taxon>Mycena</taxon>
    </lineage>
</organism>